<evidence type="ECO:0000256" key="1">
    <source>
        <dbReference type="ARBA" id="ARBA00004651"/>
    </source>
</evidence>
<keyword evidence="6 8" id="KW-0472">Membrane</keyword>
<dbReference type="PANTHER" id="PTHR30460">
    <property type="entry name" value="MODERATE CONDUCTANCE MECHANOSENSITIVE CHANNEL YBIO"/>
    <property type="match status" value="1"/>
</dbReference>
<feature type="compositionally biased region" description="Basic and acidic residues" evidence="7">
    <location>
        <begin position="740"/>
        <end position="755"/>
    </location>
</feature>
<feature type="transmembrane region" description="Helical" evidence="8">
    <location>
        <begin position="298"/>
        <end position="321"/>
    </location>
</feature>
<evidence type="ECO:0000259" key="9">
    <source>
        <dbReference type="Pfam" id="PF00924"/>
    </source>
</evidence>
<proteinExistence type="inferred from homology"/>
<dbReference type="GO" id="GO:0008381">
    <property type="term" value="F:mechanosensitive monoatomic ion channel activity"/>
    <property type="evidence" value="ECO:0007669"/>
    <property type="project" value="InterPro"/>
</dbReference>
<dbReference type="Pfam" id="PF21088">
    <property type="entry name" value="MS_channel_1st"/>
    <property type="match status" value="1"/>
</dbReference>
<feature type="domain" description="Mechanosensitive ion channel transmembrane helices 2/3" evidence="11">
    <location>
        <begin position="520"/>
        <end position="558"/>
    </location>
</feature>
<dbReference type="Pfam" id="PF00924">
    <property type="entry name" value="MS_channel_2nd"/>
    <property type="match status" value="1"/>
</dbReference>
<dbReference type="Gene3D" id="2.30.30.60">
    <property type="match status" value="1"/>
</dbReference>
<dbReference type="InterPro" id="IPR023408">
    <property type="entry name" value="MscS_beta-dom_sf"/>
</dbReference>
<evidence type="ECO:0000256" key="6">
    <source>
        <dbReference type="ARBA" id="ARBA00023136"/>
    </source>
</evidence>
<feature type="transmembrane region" description="Helical" evidence="8">
    <location>
        <begin position="355"/>
        <end position="379"/>
    </location>
</feature>
<feature type="transmembrane region" description="Helical" evidence="8">
    <location>
        <begin position="231"/>
        <end position="250"/>
    </location>
</feature>
<evidence type="ECO:0000256" key="2">
    <source>
        <dbReference type="ARBA" id="ARBA00008017"/>
    </source>
</evidence>
<feature type="domain" description="Mechanosensitive ion channel MscS" evidence="9">
    <location>
        <begin position="560"/>
        <end position="622"/>
    </location>
</feature>
<dbReference type="SUPFAM" id="SSF50182">
    <property type="entry name" value="Sm-like ribonucleoproteins"/>
    <property type="match status" value="1"/>
</dbReference>
<keyword evidence="14" id="KW-1185">Reference proteome</keyword>
<dbReference type="AlphaFoldDB" id="A0A7X3LVB3"/>
<comment type="caution">
    <text evidence="13">The sequence shown here is derived from an EMBL/GenBank/DDBJ whole genome shotgun (WGS) entry which is preliminary data.</text>
</comment>
<dbReference type="Gene3D" id="1.10.287.1260">
    <property type="match status" value="1"/>
</dbReference>
<dbReference type="InterPro" id="IPR045276">
    <property type="entry name" value="YbiO_bact"/>
</dbReference>
<feature type="transmembrane region" description="Helical" evidence="8">
    <location>
        <begin position="271"/>
        <end position="292"/>
    </location>
</feature>
<feature type="domain" description="Mechanosensitive ion channel MscS C-terminal" evidence="10">
    <location>
        <begin position="630"/>
        <end position="717"/>
    </location>
</feature>
<keyword evidence="3" id="KW-1003">Cell membrane</keyword>
<evidence type="ECO:0000256" key="5">
    <source>
        <dbReference type="ARBA" id="ARBA00022989"/>
    </source>
</evidence>
<feature type="transmembrane region" description="Helical" evidence="8">
    <location>
        <begin position="190"/>
        <end position="219"/>
    </location>
</feature>
<dbReference type="SUPFAM" id="SSF82689">
    <property type="entry name" value="Mechanosensitive channel protein MscS (YggB), C-terminal domain"/>
    <property type="match status" value="1"/>
</dbReference>
<reference evidence="13 14" key="1">
    <citation type="submission" date="2019-12" db="EMBL/GenBank/DDBJ databases">
        <authorList>
            <person name="Li M."/>
        </authorList>
    </citation>
    <scope>NUCLEOTIDE SEQUENCE [LARGE SCALE GENOMIC DNA]</scope>
    <source>
        <strain evidence="13 14">GBMRC 2046</strain>
    </source>
</reference>
<evidence type="ECO:0000313" key="13">
    <source>
        <dbReference type="EMBL" id="MXN65795.1"/>
    </source>
</evidence>
<feature type="transmembrane region" description="Helical" evidence="8">
    <location>
        <begin position="539"/>
        <end position="557"/>
    </location>
</feature>
<feature type="transmembrane region" description="Helical" evidence="8">
    <location>
        <begin position="426"/>
        <end position="450"/>
    </location>
</feature>
<keyword evidence="5 8" id="KW-1133">Transmembrane helix</keyword>
<feature type="transmembrane region" description="Helical" evidence="8">
    <location>
        <begin position="385"/>
        <end position="406"/>
    </location>
</feature>
<dbReference type="Pfam" id="PF25392">
    <property type="entry name" value="MS_channel_TM1"/>
    <property type="match status" value="1"/>
</dbReference>
<dbReference type="EMBL" id="WUMV01000006">
    <property type="protein sequence ID" value="MXN65795.1"/>
    <property type="molecule type" value="Genomic_DNA"/>
</dbReference>
<feature type="region of interest" description="Disordered" evidence="7">
    <location>
        <begin position="728"/>
        <end position="778"/>
    </location>
</feature>
<organism evidence="13 14">
    <name type="scientific">Stappia sediminis</name>
    <dbReference type="NCBI Taxonomy" id="2692190"/>
    <lineage>
        <taxon>Bacteria</taxon>
        <taxon>Pseudomonadati</taxon>
        <taxon>Pseudomonadota</taxon>
        <taxon>Alphaproteobacteria</taxon>
        <taxon>Hyphomicrobiales</taxon>
        <taxon>Stappiaceae</taxon>
        <taxon>Stappia</taxon>
    </lineage>
</organism>
<dbReference type="InterPro" id="IPR049278">
    <property type="entry name" value="MS_channel_C"/>
</dbReference>
<comment type="similarity">
    <text evidence="2">Belongs to the MscS (TC 1.A.23) family.</text>
</comment>
<dbReference type="InterPro" id="IPR010920">
    <property type="entry name" value="LSM_dom_sf"/>
</dbReference>
<comment type="subcellular location">
    <subcellularLocation>
        <location evidence="1">Cell membrane</location>
        <topology evidence="1">Multi-pass membrane protein</topology>
    </subcellularLocation>
</comment>
<dbReference type="Proteomes" id="UP000433101">
    <property type="component" value="Unassembled WGS sequence"/>
</dbReference>
<feature type="transmembrane region" description="Helical" evidence="8">
    <location>
        <begin position="470"/>
        <end position="492"/>
    </location>
</feature>
<dbReference type="InterPro" id="IPR011014">
    <property type="entry name" value="MscS_channel_TM-2"/>
</dbReference>
<dbReference type="InterPro" id="IPR006685">
    <property type="entry name" value="MscS_channel_2nd"/>
</dbReference>
<protein>
    <submittedName>
        <fullName evidence="13">Mechanosensitive ion channel</fullName>
    </submittedName>
</protein>
<feature type="compositionally biased region" description="Basic and acidic residues" evidence="7">
    <location>
        <begin position="762"/>
        <end position="778"/>
    </location>
</feature>
<gene>
    <name evidence="13" type="ORF">GR183_12840</name>
</gene>
<evidence type="ECO:0000259" key="10">
    <source>
        <dbReference type="Pfam" id="PF21082"/>
    </source>
</evidence>
<evidence type="ECO:0000256" key="4">
    <source>
        <dbReference type="ARBA" id="ARBA00022692"/>
    </source>
</evidence>
<dbReference type="InterPro" id="IPR011066">
    <property type="entry name" value="MscS_channel_C_sf"/>
</dbReference>
<evidence type="ECO:0000259" key="12">
    <source>
        <dbReference type="Pfam" id="PF25392"/>
    </source>
</evidence>
<evidence type="ECO:0000259" key="11">
    <source>
        <dbReference type="Pfam" id="PF21088"/>
    </source>
</evidence>
<feature type="transmembrane region" description="Helical" evidence="8">
    <location>
        <begin position="513"/>
        <end position="533"/>
    </location>
</feature>
<evidence type="ECO:0000256" key="3">
    <source>
        <dbReference type="ARBA" id="ARBA00022475"/>
    </source>
</evidence>
<accession>A0A7X3LVB3</accession>
<feature type="transmembrane region" description="Helical" evidence="8">
    <location>
        <begin position="152"/>
        <end position="170"/>
    </location>
</feature>
<dbReference type="PANTHER" id="PTHR30460:SF0">
    <property type="entry name" value="MODERATE CONDUCTANCE MECHANOSENSITIVE CHANNEL YBIO"/>
    <property type="match status" value="1"/>
</dbReference>
<dbReference type="Gene3D" id="3.30.70.100">
    <property type="match status" value="1"/>
</dbReference>
<dbReference type="InterPro" id="IPR057485">
    <property type="entry name" value="YbiO-like_TM1"/>
</dbReference>
<dbReference type="InterPro" id="IPR049142">
    <property type="entry name" value="MS_channel_1st"/>
</dbReference>
<evidence type="ECO:0000256" key="7">
    <source>
        <dbReference type="SAM" id="MobiDB-lite"/>
    </source>
</evidence>
<dbReference type="SUPFAM" id="SSF82861">
    <property type="entry name" value="Mechanosensitive channel protein MscS (YggB), transmembrane region"/>
    <property type="match status" value="1"/>
</dbReference>
<dbReference type="GO" id="GO:0005886">
    <property type="term" value="C:plasma membrane"/>
    <property type="evidence" value="ECO:0007669"/>
    <property type="project" value="UniProtKB-SubCell"/>
</dbReference>
<name>A0A7X3LVB3_9HYPH</name>
<feature type="domain" description="Moderate conductance mechanosensitive channel YbiO-like transmembrane helix 1" evidence="12">
    <location>
        <begin position="380"/>
        <end position="458"/>
    </location>
</feature>
<sequence>MQSPRTSGKSGFAKILFFSLLVGFLASFSLPGVAHAQLLPTQSSSEQEQDVSDGEVMQQFIDVLRDDQKRQVLIESLEAATSGDTAKDAGPTKIEEVPLTFGRKIADYTQQASETALAQAHSFWQHLKGAPAALSALDSDQIGVILDALKDLALVIITTYAIFIALRTLAKRIYQSIGRVASSYDALKTLALALGSTVIDIGVVILAWAGGYLITLLFFGEFGSIGIRQTLYLNAFLIVELIKVALRFVLSPTTGDLRLIPVGDAAARTMTRGFTAIISILGYGQLLVVPIFNQNVSFAAGRAVSVLLALAAISVAATMTLRFRREVTAWLIEKSEGMVRSGFLRALARRWHWGALAYLAFLAAIVLAQPGGVLIPVLYASFQVLAGFIVGFALSGWIAGTVSRGIELPQSLNERLPLLERRLNTFIPQALTVLRFMILIGVTVFALHTIGLIDATGWLQSQIGVRATSALVTVAMILIVAFAVWLALSSWVDYRTNPEFGTVPSAREQTLLTLLKNAATIAIIVMTLMFALSEIGINIAPLIASAGVLGLAIGFGAQKLVQDIITGVFIQLDNAINVGDVITVGGMTGTVEKLSVRAVGLRDVHGSYHIIPFSSVDMVTNFMRDYAYHVCDMGVAYREDHDEARQAMFDAFEILRDDREYSHEVLGDMEWFGVQALGDSAVVLRSRIKTRPGKQWAIGRAYNGILKKVFDERGIEIPFPHQTIYFGEDKKGKAPPAHIRFSEENAEARLPEKEGSASGTIKEPRVEDASPAEEDAHQ</sequence>
<evidence type="ECO:0000313" key="14">
    <source>
        <dbReference type="Proteomes" id="UP000433101"/>
    </source>
</evidence>
<dbReference type="Pfam" id="PF21082">
    <property type="entry name" value="MS_channel_3rd"/>
    <property type="match status" value="1"/>
</dbReference>
<keyword evidence="4 8" id="KW-0812">Transmembrane</keyword>
<evidence type="ECO:0000256" key="8">
    <source>
        <dbReference type="SAM" id="Phobius"/>
    </source>
</evidence>